<name>A0A2R5G277_9STRA</name>
<dbReference type="InterPro" id="IPR002155">
    <property type="entry name" value="Thiolase"/>
</dbReference>
<evidence type="ECO:0000313" key="9">
    <source>
        <dbReference type="Proteomes" id="UP000241890"/>
    </source>
</evidence>
<gene>
    <name evidence="8" type="ORF">FCC1311_006941</name>
</gene>
<dbReference type="AlphaFoldDB" id="A0A2R5G277"/>
<evidence type="ECO:0000256" key="4">
    <source>
        <dbReference type="PIRSR" id="PIRSR000429-1"/>
    </source>
</evidence>
<dbReference type="InterPro" id="IPR016039">
    <property type="entry name" value="Thiolase-like"/>
</dbReference>
<evidence type="ECO:0000259" key="7">
    <source>
        <dbReference type="Pfam" id="PF02803"/>
    </source>
</evidence>
<evidence type="ECO:0000313" key="8">
    <source>
        <dbReference type="EMBL" id="GBG25092.1"/>
    </source>
</evidence>
<evidence type="ECO:0000256" key="1">
    <source>
        <dbReference type="ARBA" id="ARBA00010982"/>
    </source>
</evidence>
<dbReference type="InterPro" id="IPR020616">
    <property type="entry name" value="Thiolase_N"/>
</dbReference>
<accession>A0A2R5G277</accession>
<dbReference type="InParanoid" id="A0A2R5G277"/>
<reference evidence="8 9" key="1">
    <citation type="submission" date="2017-12" db="EMBL/GenBank/DDBJ databases">
        <title>Sequencing, de novo assembly and annotation of complete genome of a new Thraustochytrid species, strain FCC1311.</title>
        <authorList>
            <person name="Sedici K."/>
            <person name="Godart F."/>
            <person name="Aiese Cigliano R."/>
            <person name="Sanseverino W."/>
            <person name="Barakat M."/>
            <person name="Ortet P."/>
            <person name="Marechal E."/>
            <person name="Cagnac O."/>
            <person name="Amato A."/>
        </authorList>
    </citation>
    <scope>NUCLEOTIDE SEQUENCE [LARGE SCALE GENOMIC DNA]</scope>
</reference>
<feature type="active site" description="Acyl-thioester intermediate" evidence="4">
    <location>
        <position position="91"/>
    </location>
</feature>
<dbReference type="PANTHER" id="PTHR43365">
    <property type="entry name" value="BLR7806 PROTEIN"/>
    <property type="match status" value="1"/>
</dbReference>
<dbReference type="Proteomes" id="UP000241890">
    <property type="component" value="Unassembled WGS sequence"/>
</dbReference>
<evidence type="ECO:0000259" key="6">
    <source>
        <dbReference type="Pfam" id="PF00108"/>
    </source>
</evidence>
<dbReference type="Pfam" id="PF02803">
    <property type="entry name" value="Thiolase_C"/>
    <property type="match status" value="1"/>
</dbReference>
<comment type="similarity">
    <text evidence="1 5">Belongs to the thiolase-like superfamily. Thiolase family.</text>
</comment>
<dbReference type="EMBL" id="BEYU01000011">
    <property type="protein sequence ID" value="GBG25092.1"/>
    <property type="molecule type" value="Genomic_DNA"/>
</dbReference>
<keyword evidence="9" id="KW-1185">Reference proteome</keyword>
<keyword evidence="2 5" id="KW-0808">Transferase</keyword>
<dbReference type="OrthoDB" id="5404651at2759"/>
<feature type="domain" description="Thiolase C-terminal" evidence="7">
    <location>
        <begin position="270"/>
        <end position="392"/>
    </location>
</feature>
<sequence length="399" mass="41932">MPHTAYIVEACRTAGGKKNGALREWHAADLGAVVCDELVTRTGIDGAAIDDVICGCVDQVGMQAGNIGRMIVLASKKIPESVPGVSVDRQCGSSQQALHFAAMAVMSGVQDCVIACGVESMTNVPIGANVIDSIKAGRGLASEAKGIQEKRPGVQFSQFKGAELLAKKHGLTREELDKFGYESQRRGLAATEAGKFKAEIVPVKGKDKQGNEIVHDKDEGIRANVSLEAMGKLKTLDPEGIITAATSSQICDGAAAILICNENGLRKLGLKPRAKITEMALAGSDPVIMLEGPIPATENLLKRANMSMDQIDLYEVNEAFAPVPVSWYKKLGADPAKLNVNGGACALGHPLGATGVKIMTTLLYELERRNGKYGVQAICEGGGTANATLIERVAPGSQL</sequence>
<protein>
    <submittedName>
        <fullName evidence="8">Acetyl-CoA acetyltransferase, mitochondrial</fullName>
    </submittedName>
</protein>
<comment type="caution">
    <text evidence="8">The sequence shown here is derived from an EMBL/GenBank/DDBJ whole genome shotgun (WGS) entry which is preliminary data.</text>
</comment>
<dbReference type="InterPro" id="IPR020617">
    <property type="entry name" value="Thiolase_C"/>
</dbReference>
<dbReference type="GO" id="GO:0016747">
    <property type="term" value="F:acyltransferase activity, transferring groups other than amino-acyl groups"/>
    <property type="evidence" value="ECO:0007669"/>
    <property type="project" value="InterPro"/>
</dbReference>
<dbReference type="CDD" id="cd00751">
    <property type="entry name" value="thiolase"/>
    <property type="match status" value="1"/>
</dbReference>
<dbReference type="Gene3D" id="3.40.47.10">
    <property type="match status" value="1"/>
</dbReference>
<feature type="domain" description="Thiolase N-terminal" evidence="6">
    <location>
        <begin position="6"/>
        <end position="262"/>
    </location>
</feature>
<proteinExistence type="inferred from homology"/>
<evidence type="ECO:0000256" key="5">
    <source>
        <dbReference type="RuleBase" id="RU003557"/>
    </source>
</evidence>
<keyword evidence="3 5" id="KW-0012">Acyltransferase</keyword>
<dbReference type="PIRSF" id="PIRSF000429">
    <property type="entry name" value="Ac-CoA_Ac_transf"/>
    <property type="match status" value="1"/>
</dbReference>
<evidence type="ECO:0000256" key="2">
    <source>
        <dbReference type="ARBA" id="ARBA00022679"/>
    </source>
</evidence>
<organism evidence="8 9">
    <name type="scientific">Hondaea fermentalgiana</name>
    <dbReference type="NCBI Taxonomy" id="2315210"/>
    <lineage>
        <taxon>Eukaryota</taxon>
        <taxon>Sar</taxon>
        <taxon>Stramenopiles</taxon>
        <taxon>Bigyra</taxon>
        <taxon>Labyrinthulomycetes</taxon>
        <taxon>Thraustochytrida</taxon>
        <taxon>Thraustochytriidae</taxon>
        <taxon>Hondaea</taxon>
    </lineage>
</organism>
<dbReference type="NCBIfam" id="TIGR01930">
    <property type="entry name" value="AcCoA-C-Actrans"/>
    <property type="match status" value="1"/>
</dbReference>
<feature type="active site" description="Proton acceptor" evidence="4">
    <location>
        <position position="349"/>
    </location>
</feature>
<feature type="active site" description="Proton acceptor" evidence="4">
    <location>
        <position position="379"/>
    </location>
</feature>
<dbReference type="Pfam" id="PF00108">
    <property type="entry name" value="Thiolase_N"/>
    <property type="match status" value="1"/>
</dbReference>
<dbReference type="PANTHER" id="PTHR43365:SF1">
    <property type="entry name" value="ACETYL-COA C-ACYLTRANSFERASE"/>
    <property type="match status" value="1"/>
</dbReference>
<evidence type="ECO:0000256" key="3">
    <source>
        <dbReference type="ARBA" id="ARBA00023315"/>
    </source>
</evidence>
<dbReference type="SUPFAM" id="SSF53901">
    <property type="entry name" value="Thiolase-like"/>
    <property type="match status" value="2"/>
</dbReference>